<evidence type="ECO:0000256" key="3">
    <source>
        <dbReference type="ARBA" id="ARBA00022448"/>
    </source>
</evidence>
<evidence type="ECO:0000256" key="1">
    <source>
        <dbReference type="ARBA" id="ARBA00004141"/>
    </source>
</evidence>
<evidence type="ECO:0000313" key="12">
    <source>
        <dbReference type="Proteomes" id="UP000001568"/>
    </source>
</evidence>
<evidence type="ECO:0000259" key="10">
    <source>
        <dbReference type="Pfam" id="PF00137"/>
    </source>
</evidence>
<dbReference type="PRINTS" id="PR00122">
    <property type="entry name" value="VACATPASE"/>
</dbReference>
<comment type="subcellular location">
    <subcellularLocation>
        <location evidence="1">Membrane</location>
        <topology evidence="1">Multi-pass membrane protein</topology>
    </subcellularLocation>
    <subcellularLocation>
        <location evidence="9">Vacuole membrane</location>
        <topology evidence="9">Multi-pass membrane protein</topology>
    </subcellularLocation>
</comment>
<reference evidence="11 12" key="1">
    <citation type="journal article" date="2007" name="Proc. Natl. Acad. Sci. U.S.A.">
        <title>The tiny eukaryote Ostreococcus provides genomic insights into the paradox of plankton speciation.</title>
        <authorList>
            <person name="Palenik B."/>
            <person name="Grimwood J."/>
            <person name="Aerts A."/>
            <person name="Rouze P."/>
            <person name="Salamov A."/>
            <person name="Putnam N."/>
            <person name="Dupont C."/>
            <person name="Jorgensen R."/>
            <person name="Derelle E."/>
            <person name="Rombauts S."/>
            <person name="Zhou K."/>
            <person name="Otillar R."/>
            <person name="Merchant S.S."/>
            <person name="Podell S."/>
            <person name="Gaasterland T."/>
            <person name="Napoli C."/>
            <person name="Gendler K."/>
            <person name="Manuell A."/>
            <person name="Tai V."/>
            <person name="Vallon O."/>
            <person name="Piganeau G."/>
            <person name="Jancek S."/>
            <person name="Heijde M."/>
            <person name="Jabbari K."/>
            <person name="Bowler C."/>
            <person name="Lohr M."/>
            <person name="Robbens S."/>
            <person name="Werner G."/>
            <person name="Dubchak I."/>
            <person name="Pazour G.J."/>
            <person name="Ren Q."/>
            <person name="Paulsen I."/>
            <person name="Delwiche C."/>
            <person name="Schmutz J."/>
            <person name="Rokhsar D."/>
            <person name="Van de Peer Y."/>
            <person name="Moreau H."/>
            <person name="Grigoriev I.V."/>
        </authorList>
    </citation>
    <scope>NUCLEOTIDE SEQUENCE [LARGE SCALE GENOMIC DNA]</scope>
    <source>
        <strain evidence="11 12">CCE9901</strain>
    </source>
</reference>
<keyword evidence="7 9" id="KW-0406">Ion transport</keyword>
<keyword evidence="4 9" id="KW-0812">Transmembrane</keyword>
<dbReference type="RefSeq" id="XP_001416171.1">
    <property type="nucleotide sequence ID" value="XM_001416134.1"/>
</dbReference>
<feature type="transmembrane region" description="Helical" evidence="9">
    <location>
        <begin position="87"/>
        <end position="113"/>
    </location>
</feature>
<dbReference type="InterPro" id="IPR011555">
    <property type="entry name" value="ATPase_proteolipid_su_C_euk"/>
</dbReference>
<evidence type="ECO:0000256" key="7">
    <source>
        <dbReference type="ARBA" id="ARBA00023065"/>
    </source>
</evidence>
<evidence type="ECO:0000256" key="4">
    <source>
        <dbReference type="ARBA" id="ARBA00022692"/>
    </source>
</evidence>
<keyword evidence="6 9" id="KW-1133">Transmembrane helix</keyword>
<dbReference type="InterPro" id="IPR002379">
    <property type="entry name" value="ATPase_proteolipid_c-like_dom"/>
</dbReference>
<dbReference type="CDD" id="cd18176">
    <property type="entry name" value="ATP-synt_Vo_c_ATP6C_rpt2"/>
    <property type="match status" value="1"/>
</dbReference>
<dbReference type="GeneID" id="5000245"/>
<keyword evidence="9" id="KW-0926">Vacuole</keyword>
<dbReference type="NCBIfam" id="TIGR01100">
    <property type="entry name" value="V_ATP_synt_C"/>
    <property type="match status" value="1"/>
</dbReference>
<dbReference type="GO" id="GO:0005774">
    <property type="term" value="C:vacuolar membrane"/>
    <property type="evidence" value="ECO:0007669"/>
    <property type="project" value="UniProtKB-SubCell"/>
</dbReference>
<evidence type="ECO:0000256" key="2">
    <source>
        <dbReference type="ARBA" id="ARBA00007296"/>
    </source>
</evidence>
<dbReference type="Pfam" id="PF00137">
    <property type="entry name" value="ATP-synt_C"/>
    <property type="match status" value="2"/>
</dbReference>
<feature type="domain" description="V-ATPase proteolipid subunit C-like" evidence="10">
    <location>
        <begin position="13"/>
        <end position="71"/>
    </location>
</feature>
<comment type="subunit">
    <text evidence="9">V-ATPase is a heteromultimeric enzyme composed of a peripheral catalytic V1 complex attached to an integral membrane V0 proton pore complex.</text>
</comment>
<dbReference type="Gene3D" id="1.20.120.610">
    <property type="entry name" value="lithium bound rotor ring of v- atpase"/>
    <property type="match status" value="1"/>
</dbReference>
<dbReference type="InterPro" id="IPR035921">
    <property type="entry name" value="F/V-ATP_Csub_sf"/>
</dbReference>
<keyword evidence="3 9" id="KW-0813">Transport</keyword>
<comment type="similarity">
    <text evidence="2 9">Belongs to the V-ATPase proteolipid subunit family.</text>
</comment>
<dbReference type="Gramene" id="ABO94464">
    <property type="protein sequence ID" value="ABO94464"/>
    <property type="gene ID" value="OSTLU_119546"/>
</dbReference>
<dbReference type="PANTHER" id="PTHR10263">
    <property type="entry name" value="V-TYPE PROTON ATPASE PROTEOLIPID SUBUNIT"/>
    <property type="match status" value="1"/>
</dbReference>
<dbReference type="OrthoDB" id="645039at2759"/>
<dbReference type="EMBL" id="CP000582">
    <property type="protein sequence ID" value="ABO94464.1"/>
    <property type="molecule type" value="Genomic_DNA"/>
</dbReference>
<name>A4RSW7_OSTLU</name>
<dbReference type="KEGG" id="olu:OSTLU_119546"/>
<dbReference type="Proteomes" id="UP000001568">
    <property type="component" value="Chromosome 2"/>
</dbReference>
<feature type="transmembrane region" description="Helical" evidence="9">
    <location>
        <begin position="50"/>
        <end position="75"/>
    </location>
</feature>
<protein>
    <recommendedName>
        <fullName evidence="9">V-type proton ATPase proteolipid subunit</fullName>
    </recommendedName>
</protein>
<dbReference type="GO" id="GO:0046961">
    <property type="term" value="F:proton-transporting ATPase activity, rotational mechanism"/>
    <property type="evidence" value="ECO:0007669"/>
    <property type="project" value="InterPro"/>
</dbReference>
<dbReference type="eggNOG" id="KOG0232">
    <property type="taxonomic scope" value="Eukaryota"/>
</dbReference>
<proteinExistence type="inferred from homology"/>
<sequence length="154" mass="15599">MLIARGAFFGFAGATFCLVLSCLGAAYGTSQAGIGLCRGSAKRPSVTIKAIIPVAMAGVRGIYGLVLSIIILASATSAGESYSEFSGLLHLCAGVCCGMAQFASGITVGVIGESSTQAIVTRPRLFAPAILILIFSEALALYGLISGMILVQTS</sequence>
<dbReference type="InterPro" id="IPR000245">
    <property type="entry name" value="ATPase_proteolipid_csu"/>
</dbReference>
<evidence type="ECO:0000256" key="5">
    <source>
        <dbReference type="ARBA" id="ARBA00022781"/>
    </source>
</evidence>
<evidence type="ECO:0000313" key="11">
    <source>
        <dbReference type="EMBL" id="ABO94464.1"/>
    </source>
</evidence>
<evidence type="ECO:0000256" key="9">
    <source>
        <dbReference type="RuleBase" id="RU363060"/>
    </source>
</evidence>
<comment type="function">
    <text evidence="9">Proton-conducting pore forming subunit of the membrane integral V0 complex of vacuolar ATPase. V-ATPase is responsible for acidifying a variety of intracellular compartments in eukaryotic cells.</text>
</comment>
<evidence type="ECO:0000256" key="8">
    <source>
        <dbReference type="ARBA" id="ARBA00023136"/>
    </source>
</evidence>
<keyword evidence="5 9" id="KW-0375">Hydrogen ion transport</keyword>
<dbReference type="GO" id="GO:0033179">
    <property type="term" value="C:proton-transporting V-type ATPase, V0 domain"/>
    <property type="evidence" value="ECO:0007669"/>
    <property type="project" value="InterPro"/>
</dbReference>
<feature type="domain" description="V-ATPase proteolipid subunit C-like" evidence="10">
    <location>
        <begin position="91"/>
        <end position="150"/>
    </location>
</feature>
<dbReference type="STRING" id="436017.A4RSW7"/>
<dbReference type="HOGENOM" id="CLU_085752_1_0_1"/>
<gene>
    <name evidence="11" type="primary">VatL</name>
    <name evidence="11" type="ORF">OSTLU_119546</name>
</gene>
<evidence type="ECO:0000256" key="6">
    <source>
        <dbReference type="ARBA" id="ARBA00022989"/>
    </source>
</evidence>
<feature type="transmembrane region" description="Helical" evidence="9">
    <location>
        <begin position="125"/>
        <end position="151"/>
    </location>
</feature>
<dbReference type="OMA" id="HLCAGVC"/>
<dbReference type="AlphaFoldDB" id="A4RSW7"/>
<keyword evidence="12" id="KW-1185">Reference proteome</keyword>
<dbReference type="PROSITE" id="PS51257">
    <property type="entry name" value="PROKAR_LIPOPROTEIN"/>
    <property type="match status" value="1"/>
</dbReference>
<dbReference type="SUPFAM" id="SSF81333">
    <property type="entry name" value="F1F0 ATP synthase subunit C"/>
    <property type="match status" value="2"/>
</dbReference>
<feature type="transmembrane region" description="Helical" evidence="9">
    <location>
        <begin position="6"/>
        <end position="29"/>
    </location>
</feature>
<accession>A4RSW7</accession>
<organism evidence="11 12">
    <name type="scientific">Ostreococcus lucimarinus (strain CCE9901)</name>
    <dbReference type="NCBI Taxonomy" id="436017"/>
    <lineage>
        <taxon>Eukaryota</taxon>
        <taxon>Viridiplantae</taxon>
        <taxon>Chlorophyta</taxon>
        <taxon>Mamiellophyceae</taxon>
        <taxon>Mamiellales</taxon>
        <taxon>Bathycoccaceae</taxon>
        <taxon>Ostreococcus</taxon>
    </lineage>
</organism>
<keyword evidence="8 9" id="KW-0472">Membrane</keyword>